<evidence type="ECO:0000256" key="1">
    <source>
        <dbReference type="RuleBase" id="RU365010"/>
    </source>
</evidence>
<keyword evidence="1" id="KW-0963">Cytoplasm</keyword>
<dbReference type="Gene3D" id="3.30.740.10">
    <property type="entry name" value="Protein Inhibitor Of Neuronal Nitric Oxide Synthase"/>
    <property type="match status" value="1"/>
</dbReference>
<comment type="similarity">
    <text evidence="1">Belongs to the dynein light chain family.</text>
</comment>
<dbReference type="SMART" id="SM01375">
    <property type="entry name" value="Dynein_light"/>
    <property type="match status" value="1"/>
</dbReference>
<organism evidence="2">
    <name type="scientific">Medicago truncatula</name>
    <name type="common">Barrel medic</name>
    <name type="synonym">Medicago tribuloides</name>
    <dbReference type="NCBI Taxonomy" id="3880"/>
    <lineage>
        <taxon>Eukaryota</taxon>
        <taxon>Viridiplantae</taxon>
        <taxon>Streptophyta</taxon>
        <taxon>Embryophyta</taxon>
        <taxon>Tracheophyta</taxon>
        <taxon>Spermatophyta</taxon>
        <taxon>Magnoliopsida</taxon>
        <taxon>eudicotyledons</taxon>
        <taxon>Gunneridae</taxon>
        <taxon>Pentapetalae</taxon>
        <taxon>rosids</taxon>
        <taxon>fabids</taxon>
        <taxon>Fabales</taxon>
        <taxon>Fabaceae</taxon>
        <taxon>Papilionoideae</taxon>
        <taxon>50 kb inversion clade</taxon>
        <taxon>NPAAA clade</taxon>
        <taxon>Hologalegina</taxon>
        <taxon>IRL clade</taxon>
        <taxon>Trifolieae</taxon>
        <taxon>Medicago</taxon>
    </lineage>
</organism>
<dbReference type="GO" id="GO:0016787">
    <property type="term" value="F:hydrolase activity"/>
    <property type="evidence" value="ECO:0007669"/>
    <property type="project" value="UniProtKB-KW"/>
</dbReference>
<reference evidence="2" key="1">
    <citation type="journal article" date="2018" name="Nat. Plants">
        <title>Whole-genome landscape of Medicago truncatula symbiotic genes.</title>
        <authorList>
            <person name="Pecrix Y."/>
            <person name="Gamas P."/>
            <person name="Carrere S."/>
        </authorList>
    </citation>
    <scope>NUCLEOTIDE SEQUENCE</scope>
    <source>
        <tissue evidence="2">Leaves</tissue>
    </source>
</reference>
<accession>A0A396HHX3</accession>
<dbReference type="Proteomes" id="UP000265566">
    <property type="component" value="Chromosome 6"/>
</dbReference>
<keyword evidence="2" id="KW-0378">Hydrolase</keyword>
<keyword evidence="1" id="KW-0505">Motor protein</keyword>
<keyword evidence="1" id="KW-0493">Microtubule</keyword>
<keyword evidence="1" id="KW-0206">Cytoskeleton</keyword>
<proteinExistence type="inferred from homology"/>
<gene>
    <name evidence="2" type="ORF">MtrunA17_Chr6g0485891</name>
</gene>
<dbReference type="AlphaFoldDB" id="A0A396HHX3"/>
<sequence length="127" mass="14778">MMSYIFFVYIHTTITIERTRNHLSFVDFQRKQHKMLEGKGVVEETDMPLKMQIQAMSYASQALDLYDVCDCRSIAGYIKKEFDKNYGSRWQCVVGSNFGCFFSHTPGTFIYFSLETLKFLIYKGASS</sequence>
<dbReference type="InterPro" id="IPR001372">
    <property type="entry name" value="Dynein_light_chain_typ-1/2"/>
</dbReference>
<keyword evidence="1" id="KW-0243">Dynein</keyword>
<dbReference type="EMBL" id="PSQE01000006">
    <property type="protein sequence ID" value="RHN52929.1"/>
    <property type="molecule type" value="Genomic_DNA"/>
</dbReference>
<dbReference type="GO" id="GO:0007017">
    <property type="term" value="P:microtubule-based process"/>
    <property type="evidence" value="ECO:0007669"/>
    <property type="project" value="InterPro"/>
</dbReference>
<dbReference type="OrthoDB" id="10033309at2759"/>
<dbReference type="SUPFAM" id="SSF54648">
    <property type="entry name" value="DLC"/>
    <property type="match status" value="1"/>
</dbReference>
<dbReference type="GO" id="GO:0030286">
    <property type="term" value="C:dynein complex"/>
    <property type="evidence" value="ECO:0007669"/>
    <property type="project" value="UniProtKB-KW"/>
</dbReference>
<dbReference type="PANTHER" id="PTHR11886">
    <property type="entry name" value="DYNEIN LIGHT CHAIN"/>
    <property type="match status" value="1"/>
</dbReference>
<comment type="caution">
    <text evidence="2">The sequence shown here is derived from an EMBL/GenBank/DDBJ whole genome shotgun (WGS) entry which is preliminary data.</text>
</comment>
<evidence type="ECO:0000313" key="2">
    <source>
        <dbReference type="EMBL" id="RHN52929.1"/>
    </source>
</evidence>
<dbReference type="InterPro" id="IPR037177">
    <property type="entry name" value="DLC_sf"/>
</dbReference>
<name>A0A396HHX3_MEDTR</name>
<dbReference type="PANTHER" id="PTHR11886:SF78">
    <property type="entry name" value="DYNEIN LIGHT CHAIN"/>
    <property type="match status" value="1"/>
</dbReference>
<dbReference type="GO" id="GO:0005874">
    <property type="term" value="C:microtubule"/>
    <property type="evidence" value="ECO:0007669"/>
    <property type="project" value="UniProtKB-KW"/>
</dbReference>
<dbReference type="FunFam" id="3.30.740.10:FF:000004">
    <property type="entry name" value="Dynein light chain"/>
    <property type="match status" value="1"/>
</dbReference>
<dbReference type="Gramene" id="rna37666">
    <property type="protein sequence ID" value="RHN52929.1"/>
    <property type="gene ID" value="gene37666"/>
</dbReference>
<comment type="subcellular location">
    <subcellularLocation>
        <location evidence="1">Cytoplasm</location>
        <location evidence="1">Cytoskeleton</location>
    </subcellularLocation>
</comment>
<protein>
    <recommendedName>
        <fullName evidence="1">Dynein light chain</fullName>
    </recommendedName>
</protein>
<dbReference type="Pfam" id="PF01221">
    <property type="entry name" value="Dynein_light"/>
    <property type="match status" value="1"/>
</dbReference>